<evidence type="ECO:0000256" key="2">
    <source>
        <dbReference type="ARBA" id="ARBA00022448"/>
    </source>
</evidence>
<feature type="transmembrane region" description="Helical" evidence="7">
    <location>
        <begin position="360"/>
        <end position="380"/>
    </location>
</feature>
<sequence>MITDLTEGSPSKKLFWFSMPLLLSVAFQQLYQMADSMIVGRFAESAQAGELALAAVGASYPITQLFVAVATGINIGTSVLVSQLFGAKRYLRMKTAISTALITTTVVSLLLTLFGAVCTNGLMSALNTSADIFADASLYLRVYVFGLLFLFIYNVCTGIFNAMGDSRTPLFLLILSSVGNVILDVVFVAMLHWGVAGVAWATFIAQGASGVFAFFLLMRRVRTFDTGHHFILFAPEMLRRLTNYAIPSIAQQSFVSVGNLIIQYYVNLCGPTVIAGFSVANRINMFALTCCMSFASGLSSYVAQNIGARKLDRVGPGLKAGGTFSVGLGIVFMMIYLPLANRIISLFLPAGSASGVVDVARGYLFTVVPFYVVVCIKFVCDSVLRGAGAMRPFMITTFSDLILRVVLSIALFYVIGNEHGIWMSWPIGWFLGSGLSVFFYKTGAWRKDLPTL</sequence>
<evidence type="ECO:0000256" key="1">
    <source>
        <dbReference type="ARBA" id="ARBA00004651"/>
    </source>
</evidence>
<feature type="transmembrane region" description="Helical" evidence="7">
    <location>
        <begin position="65"/>
        <end position="87"/>
    </location>
</feature>
<name>A0ABR7GKL8_9FIRM</name>
<protein>
    <submittedName>
        <fullName evidence="8">MATE family efflux transporter</fullName>
    </submittedName>
</protein>
<evidence type="ECO:0000256" key="4">
    <source>
        <dbReference type="ARBA" id="ARBA00022692"/>
    </source>
</evidence>
<feature type="transmembrane region" description="Helical" evidence="7">
    <location>
        <begin position="324"/>
        <end position="348"/>
    </location>
</feature>
<keyword evidence="2" id="KW-0813">Transport</keyword>
<proteinExistence type="predicted"/>
<evidence type="ECO:0000256" key="6">
    <source>
        <dbReference type="ARBA" id="ARBA00023136"/>
    </source>
</evidence>
<dbReference type="RefSeq" id="WP_186969179.1">
    <property type="nucleotide sequence ID" value="NZ_JACOPK010000002.1"/>
</dbReference>
<feature type="transmembrane region" description="Helical" evidence="7">
    <location>
        <begin position="421"/>
        <end position="440"/>
    </location>
</feature>
<feature type="transmembrane region" description="Helical" evidence="7">
    <location>
        <begin position="197"/>
        <end position="218"/>
    </location>
</feature>
<dbReference type="InterPro" id="IPR002528">
    <property type="entry name" value="MATE_fam"/>
</dbReference>
<dbReference type="NCBIfam" id="TIGR00797">
    <property type="entry name" value="matE"/>
    <property type="match status" value="1"/>
</dbReference>
<reference evidence="8 9" key="1">
    <citation type="submission" date="2020-08" db="EMBL/GenBank/DDBJ databases">
        <title>Genome public.</title>
        <authorList>
            <person name="Liu C."/>
            <person name="Sun Q."/>
        </authorList>
    </citation>
    <scope>NUCLEOTIDE SEQUENCE [LARGE SCALE GENOMIC DNA]</scope>
    <source>
        <strain evidence="8 9">M2</strain>
    </source>
</reference>
<dbReference type="PANTHER" id="PTHR43549">
    <property type="entry name" value="MULTIDRUG RESISTANCE PROTEIN YPNP-RELATED"/>
    <property type="match status" value="1"/>
</dbReference>
<feature type="transmembrane region" description="Helical" evidence="7">
    <location>
        <begin position="142"/>
        <end position="163"/>
    </location>
</feature>
<evidence type="ECO:0000313" key="8">
    <source>
        <dbReference type="EMBL" id="MBC5694845.1"/>
    </source>
</evidence>
<comment type="subcellular location">
    <subcellularLocation>
        <location evidence="1">Cell membrane</location>
        <topology evidence="1">Multi-pass membrane protein</topology>
    </subcellularLocation>
</comment>
<feature type="transmembrane region" description="Helical" evidence="7">
    <location>
        <begin position="285"/>
        <end position="303"/>
    </location>
</feature>
<dbReference type="Proteomes" id="UP000641741">
    <property type="component" value="Unassembled WGS sequence"/>
</dbReference>
<evidence type="ECO:0000256" key="7">
    <source>
        <dbReference type="SAM" id="Phobius"/>
    </source>
</evidence>
<feature type="transmembrane region" description="Helical" evidence="7">
    <location>
        <begin position="392"/>
        <end position="415"/>
    </location>
</feature>
<dbReference type="CDD" id="cd13138">
    <property type="entry name" value="MATE_yoeA_like"/>
    <property type="match status" value="1"/>
</dbReference>
<keyword evidence="9" id="KW-1185">Reference proteome</keyword>
<feature type="transmembrane region" description="Helical" evidence="7">
    <location>
        <begin position="14"/>
        <end position="31"/>
    </location>
</feature>
<evidence type="ECO:0000256" key="3">
    <source>
        <dbReference type="ARBA" id="ARBA00022475"/>
    </source>
</evidence>
<dbReference type="PIRSF" id="PIRSF006603">
    <property type="entry name" value="DinF"/>
    <property type="match status" value="1"/>
</dbReference>
<dbReference type="EMBL" id="JACOPK010000002">
    <property type="protein sequence ID" value="MBC5694845.1"/>
    <property type="molecule type" value="Genomic_DNA"/>
</dbReference>
<feature type="transmembrane region" description="Helical" evidence="7">
    <location>
        <begin position="244"/>
        <end position="265"/>
    </location>
</feature>
<keyword evidence="4 7" id="KW-0812">Transmembrane</keyword>
<comment type="caution">
    <text evidence="8">The sequence shown here is derived from an EMBL/GenBank/DDBJ whole genome shotgun (WGS) entry which is preliminary data.</text>
</comment>
<keyword evidence="3" id="KW-1003">Cell membrane</keyword>
<dbReference type="PANTHER" id="PTHR43549:SF3">
    <property type="entry name" value="MULTIDRUG RESISTANCE PROTEIN YPNP-RELATED"/>
    <property type="match status" value="1"/>
</dbReference>
<keyword evidence="6 7" id="KW-0472">Membrane</keyword>
<accession>A0ABR7GKL8</accession>
<feature type="transmembrane region" description="Helical" evidence="7">
    <location>
        <begin position="99"/>
        <end position="122"/>
    </location>
</feature>
<dbReference type="InterPro" id="IPR048279">
    <property type="entry name" value="MdtK-like"/>
</dbReference>
<evidence type="ECO:0000313" key="9">
    <source>
        <dbReference type="Proteomes" id="UP000641741"/>
    </source>
</evidence>
<keyword evidence="5 7" id="KW-1133">Transmembrane helix</keyword>
<gene>
    <name evidence="8" type="ORF">H8S02_02625</name>
</gene>
<dbReference type="InterPro" id="IPR052031">
    <property type="entry name" value="Membrane_Transporter-Flippase"/>
</dbReference>
<dbReference type="Pfam" id="PF01554">
    <property type="entry name" value="MatE"/>
    <property type="match status" value="2"/>
</dbReference>
<evidence type="ECO:0000256" key="5">
    <source>
        <dbReference type="ARBA" id="ARBA00022989"/>
    </source>
</evidence>
<feature type="transmembrane region" description="Helical" evidence="7">
    <location>
        <begin position="170"/>
        <end position="191"/>
    </location>
</feature>
<organism evidence="8 9">
    <name type="scientific">Agathobaculum hominis</name>
    <dbReference type="NCBI Taxonomy" id="2763014"/>
    <lineage>
        <taxon>Bacteria</taxon>
        <taxon>Bacillati</taxon>
        <taxon>Bacillota</taxon>
        <taxon>Clostridia</taxon>
        <taxon>Eubacteriales</taxon>
        <taxon>Butyricicoccaceae</taxon>
        <taxon>Agathobaculum</taxon>
    </lineage>
</organism>